<dbReference type="InterPro" id="IPR005064">
    <property type="entry name" value="BUG"/>
</dbReference>
<keyword evidence="2" id="KW-0732">Signal</keyword>
<evidence type="ECO:0000256" key="2">
    <source>
        <dbReference type="SAM" id="SignalP"/>
    </source>
</evidence>
<reference evidence="4" key="1">
    <citation type="journal article" date="2019" name="Int. J. Syst. Evol. Microbiol.">
        <title>The Global Catalogue of Microorganisms (GCM) 10K type strain sequencing project: providing services to taxonomists for standard genome sequencing and annotation.</title>
        <authorList>
            <consortium name="The Broad Institute Genomics Platform"/>
            <consortium name="The Broad Institute Genome Sequencing Center for Infectious Disease"/>
            <person name="Wu L."/>
            <person name="Ma J."/>
        </authorList>
    </citation>
    <scope>NUCLEOTIDE SEQUENCE [LARGE SCALE GENOMIC DNA]</scope>
    <source>
        <strain evidence="4">JCM 17666</strain>
    </source>
</reference>
<dbReference type="PANTHER" id="PTHR42928">
    <property type="entry name" value="TRICARBOXYLATE-BINDING PROTEIN"/>
    <property type="match status" value="1"/>
</dbReference>
<gene>
    <name evidence="3" type="ORF">GCM10023144_27180</name>
</gene>
<accession>A0ABP8H5M0</accession>
<protein>
    <submittedName>
        <fullName evidence="3">Tripartite tricarboxylate transporter substrate binding protein</fullName>
    </submittedName>
</protein>
<evidence type="ECO:0000256" key="1">
    <source>
        <dbReference type="ARBA" id="ARBA00006987"/>
    </source>
</evidence>
<evidence type="ECO:0000313" key="4">
    <source>
        <dbReference type="Proteomes" id="UP001501671"/>
    </source>
</evidence>
<name>A0ABP8H5M0_9BURK</name>
<feature type="chain" id="PRO_5045946386" evidence="2">
    <location>
        <begin position="24"/>
        <end position="320"/>
    </location>
</feature>
<dbReference type="RefSeq" id="WP_345250340.1">
    <property type="nucleotide sequence ID" value="NZ_BAABFO010000012.1"/>
</dbReference>
<dbReference type="Pfam" id="PF03401">
    <property type="entry name" value="TctC"/>
    <property type="match status" value="1"/>
</dbReference>
<feature type="signal peptide" evidence="2">
    <location>
        <begin position="1"/>
        <end position="23"/>
    </location>
</feature>
<dbReference type="CDD" id="cd07012">
    <property type="entry name" value="PBP2_Bug_TTT"/>
    <property type="match status" value="1"/>
</dbReference>
<evidence type="ECO:0000313" key="3">
    <source>
        <dbReference type="EMBL" id="GAA4334683.1"/>
    </source>
</evidence>
<dbReference type="PIRSF" id="PIRSF017082">
    <property type="entry name" value="YflP"/>
    <property type="match status" value="1"/>
</dbReference>
<sequence>MAKKTIARALGLALLLNAGLAAAQENITRIVVAFPPGGPQDFVARVISEQLGKELHEKVIVDNRPGANGAIAASAVARAEPDGRTLWLISVGAVSINPFLYDNLAYDMARDFAPVSLVTNNAELLVVPPDDPARNAAEFVANAKKAGGTVPMASTGIGSVPHLALEQLRVTTGMNILHVPYKGAAPAITDLLGRQVRAMFADTAGLINYVKSGRLKAIGIAAPRRTDALPDVPTLTEQGLPSVDSNNWFGLFVAAKTPPATIARINAAVRRTLQTPEISEKLSAAGSEPAPSTPEELAAIVRNDTAKWGKLIHDAKIKVD</sequence>
<keyword evidence="4" id="KW-1185">Reference proteome</keyword>
<dbReference type="EMBL" id="BAABFO010000012">
    <property type="protein sequence ID" value="GAA4334683.1"/>
    <property type="molecule type" value="Genomic_DNA"/>
</dbReference>
<comment type="similarity">
    <text evidence="1">Belongs to the UPF0065 (bug) family.</text>
</comment>
<dbReference type="PANTHER" id="PTHR42928:SF5">
    <property type="entry name" value="BLR1237 PROTEIN"/>
    <property type="match status" value="1"/>
</dbReference>
<dbReference type="SUPFAM" id="SSF53850">
    <property type="entry name" value="Periplasmic binding protein-like II"/>
    <property type="match status" value="1"/>
</dbReference>
<dbReference type="Gene3D" id="3.40.190.10">
    <property type="entry name" value="Periplasmic binding protein-like II"/>
    <property type="match status" value="1"/>
</dbReference>
<proteinExistence type="inferred from homology"/>
<organism evidence="3 4">
    <name type="scientific">Pigmentiphaga soli</name>
    <dbReference type="NCBI Taxonomy" id="1007095"/>
    <lineage>
        <taxon>Bacteria</taxon>
        <taxon>Pseudomonadati</taxon>
        <taxon>Pseudomonadota</taxon>
        <taxon>Betaproteobacteria</taxon>
        <taxon>Burkholderiales</taxon>
        <taxon>Alcaligenaceae</taxon>
        <taxon>Pigmentiphaga</taxon>
    </lineage>
</organism>
<dbReference type="Gene3D" id="3.40.190.150">
    <property type="entry name" value="Bordetella uptake gene, domain 1"/>
    <property type="match status" value="1"/>
</dbReference>
<dbReference type="Proteomes" id="UP001501671">
    <property type="component" value="Unassembled WGS sequence"/>
</dbReference>
<comment type="caution">
    <text evidence="3">The sequence shown here is derived from an EMBL/GenBank/DDBJ whole genome shotgun (WGS) entry which is preliminary data.</text>
</comment>
<dbReference type="InterPro" id="IPR042100">
    <property type="entry name" value="Bug_dom1"/>
</dbReference>